<name>Q7RLB8_PLAYO</name>
<sequence>YIIFGGLFIKTKDMALFYSYDEP</sequence>
<evidence type="ECO:0000313" key="1">
    <source>
        <dbReference type="EMBL" id="EAA22100.1"/>
    </source>
</evidence>
<keyword evidence="2" id="KW-1185">Reference proteome</keyword>
<dbReference type="PaxDb" id="73239-Q7RLB8"/>
<organism evidence="1 2">
    <name type="scientific">Plasmodium yoelii yoelii</name>
    <dbReference type="NCBI Taxonomy" id="73239"/>
    <lineage>
        <taxon>Eukaryota</taxon>
        <taxon>Sar</taxon>
        <taxon>Alveolata</taxon>
        <taxon>Apicomplexa</taxon>
        <taxon>Aconoidasida</taxon>
        <taxon>Haemosporida</taxon>
        <taxon>Plasmodiidae</taxon>
        <taxon>Plasmodium</taxon>
        <taxon>Plasmodium (Vinckeia)</taxon>
    </lineage>
</organism>
<protein>
    <submittedName>
        <fullName evidence="1">Uncharacterized protein</fullName>
    </submittedName>
</protein>
<reference evidence="1 2" key="1">
    <citation type="journal article" date="2002" name="Nature">
        <title>Genome sequence and comparative analysis of the model rodent malaria parasite Plasmodium yoelii yoelii.</title>
        <authorList>
            <person name="Carlton J.M."/>
            <person name="Angiuoli S.V."/>
            <person name="Suh B.B."/>
            <person name="Kooij T.W."/>
            <person name="Pertea M."/>
            <person name="Silva J.C."/>
            <person name="Ermolaeva M.D."/>
            <person name="Allen J.E."/>
            <person name="Selengut J.D."/>
            <person name="Koo H.L."/>
            <person name="Peterson J.D."/>
            <person name="Pop M."/>
            <person name="Kosack D.S."/>
            <person name="Shumway M.F."/>
            <person name="Bidwell S.L."/>
            <person name="Shallom S.J."/>
            <person name="van Aken S.E."/>
            <person name="Riedmuller S.B."/>
            <person name="Feldblyum T.V."/>
            <person name="Cho J.K."/>
            <person name="Quackenbush J."/>
            <person name="Sedegah M."/>
            <person name="Shoaibi A."/>
            <person name="Cummings L.M."/>
            <person name="Florens L."/>
            <person name="Yates J.R."/>
            <person name="Raine J.D."/>
            <person name="Sinden R.E."/>
            <person name="Harris M.A."/>
            <person name="Cunningham D.A."/>
            <person name="Preiser P.R."/>
            <person name="Bergman L.W."/>
            <person name="Vaidya A.B."/>
            <person name="van Lin L.H."/>
            <person name="Janse C.J."/>
            <person name="Waters A.P."/>
            <person name="Smith H.O."/>
            <person name="White O.R."/>
            <person name="Salzberg S.L."/>
            <person name="Venter J.C."/>
            <person name="Fraser C.M."/>
            <person name="Hoffman S.L."/>
            <person name="Gardner M.J."/>
            <person name="Carucci D.J."/>
        </authorList>
    </citation>
    <scope>NUCLEOTIDE SEQUENCE [LARGE SCALE GENOMIC DNA]</scope>
    <source>
        <strain evidence="1 2">17XNL</strain>
    </source>
</reference>
<comment type="caution">
    <text evidence="1">The sequence shown here is derived from an EMBL/GenBank/DDBJ whole genome shotgun (WGS) entry which is preliminary data.</text>
</comment>
<gene>
    <name evidence="1" type="ORF">PY02628</name>
</gene>
<dbReference type="InParanoid" id="Q7RLB8"/>
<evidence type="ECO:0000313" key="2">
    <source>
        <dbReference type="Proteomes" id="UP000008553"/>
    </source>
</evidence>
<feature type="non-terminal residue" evidence="1">
    <location>
        <position position="1"/>
    </location>
</feature>
<proteinExistence type="predicted"/>
<accession>Q7RLB8</accession>
<dbReference type="EMBL" id="AABL01000724">
    <property type="protein sequence ID" value="EAA22100.1"/>
    <property type="molecule type" value="Genomic_DNA"/>
</dbReference>
<dbReference type="Proteomes" id="UP000008553">
    <property type="component" value="Unassembled WGS sequence"/>
</dbReference>
<dbReference type="AlphaFoldDB" id="Q7RLB8"/>